<dbReference type="Pfam" id="PF02517">
    <property type="entry name" value="Rce1-like"/>
    <property type="match status" value="1"/>
</dbReference>
<comment type="caution">
    <text evidence="3">The sequence shown here is derived from an EMBL/GenBank/DDBJ whole genome shotgun (WGS) entry which is preliminary data.</text>
</comment>
<feature type="transmembrane region" description="Helical" evidence="1">
    <location>
        <begin position="210"/>
        <end position="231"/>
    </location>
</feature>
<feature type="transmembrane region" description="Helical" evidence="1">
    <location>
        <begin position="237"/>
        <end position="254"/>
    </location>
</feature>
<keyword evidence="4" id="KW-1185">Reference proteome</keyword>
<dbReference type="OrthoDB" id="5322702at2"/>
<dbReference type="InterPro" id="IPR003675">
    <property type="entry name" value="Rce1/LyrA-like_dom"/>
</dbReference>
<feature type="transmembrane region" description="Helical" evidence="1">
    <location>
        <begin position="40"/>
        <end position="64"/>
    </location>
</feature>
<keyword evidence="1" id="KW-0472">Membrane</keyword>
<evidence type="ECO:0000313" key="3">
    <source>
        <dbReference type="EMBL" id="OFI32353.1"/>
    </source>
</evidence>
<dbReference type="AlphaFoldDB" id="A0A1E8F9Z6"/>
<gene>
    <name evidence="3" type="ORF">BFC17_07150</name>
</gene>
<dbReference type="Proteomes" id="UP000176037">
    <property type="component" value="Unassembled WGS sequence"/>
</dbReference>
<proteinExistence type="predicted"/>
<sequence length="287" mass="31848">MELLPINALAALLYSLLVLLSAASVNLFVRYMVPMLAVLLSLYFVASLVFVVQAWVYIGITYTLREHAPTRQWQQSALWAGWLLLMVGLLTHSLPGYHGLQLTDHQPVKANSLASSIFLNTDKILIAWALMQWLPIWQRTAPFRPALKIPAWWLILIATAGVSLILTIAAQLNLLAWQPQFTWLLLIIVVSNLLNTCFTEELLFRGAIQGWLQLKIGGGGGLIAASALFGLAHFAGGIWYMVLASLAGLLYGWVYSQSGRLIWAVICHWSLNTAHILLLTWPVVKPG</sequence>
<evidence type="ECO:0000313" key="4">
    <source>
        <dbReference type="Proteomes" id="UP000176037"/>
    </source>
</evidence>
<feature type="transmembrane region" description="Helical" evidence="1">
    <location>
        <begin position="261"/>
        <end position="284"/>
    </location>
</feature>
<name>A0A1E8F9Z6_9ALTE</name>
<dbReference type="GO" id="GO:0004175">
    <property type="term" value="F:endopeptidase activity"/>
    <property type="evidence" value="ECO:0007669"/>
    <property type="project" value="UniProtKB-ARBA"/>
</dbReference>
<dbReference type="STRING" id="1856405.BFC17_07150"/>
<keyword evidence="1" id="KW-0812">Transmembrane</keyword>
<feature type="transmembrane region" description="Helical" evidence="1">
    <location>
        <begin position="181"/>
        <end position="198"/>
    </location>
</feature>
<evidence type="ECO:0000256" key="1">
    <source>
        <dbReference type="SAM" id="Phobius"/>
    </source>
</evidence>
<protein>
    <recommendedName>
        <fullName evidence="2">CAAX prenyl protease 2/Lysostaphin resistance protein A-like domain-containing protein</fullName>
    </recommendedName>
</protein>
<evidence type="ECO:0000259" key="2">
    <source>
        <dbReference type="Pfam" id="PF02517"/>
    </source>
</evidence>
<dbReference type="RefSeq" id="WP_070178467.1">
    <property type="nucleotide sequence ID" value="NZ_BMJR01000014.1"/>
</dbReference>
<feature type="transmembrane region" description="Helical" evidence="1">
    <location>
        <begin position="76"/>
        <end position="97"/>
    </location>
</feature>
<organism evidence="3 4">
    <name type="scientific">Alteromonas lipolytica</name>
    <dbReference type="NCBI Taxonomy" id="1856405"/>
    <lineage>
        <taxon>Bacteria</taxon>
        <taxon>Pseudomonadati</taxon>
        <taxon>Pseudomonadota</taxon>
        <taxon>Gammaproteobacteria</taxon>
        <taxon>Alteromonadales</taxon>
        <taxon>Alteromonadaceae</taxon>
        <taxon>Alteromonas/Salinimonas group</taxon>
        <taxon>Alteromonas</taxon>
    </lineage>
</organism>
<dbReference type="GO" id="GO:0080120">
    <property type="term" value="P:CAAX-box protein maturation"/>
    <property type="evidence" value="ECO:0007669"/>
    <property type="project" value="UniProtKB-ARBA"/>
</dbReference>
<keyword evidence="1" id="KW-1133">Transmembrane helix</keyword>
<accession>A0A1E8F9Z6</accession>
<feature type="transmembrane region" description="Helical" evidence="1">
    <location>
        <begin position="149"/>
        <end position="169"/>
    </location>
</feature>
<feature type="domain" description="CAAX prenyl protease 2/Lysostaphin resistance protein A-like" evidence="2">
    <location>
        <begin position="183"/>
        <end position="273"/>
    </location>
</feature>
<dbReference type="EMBL" id="MJIC01000019">
    <property type="protein sequence ID" value="OFI32353.1"/>
    <property type="molecule type" value="Genomic_DNA"/>
</dbReference>
<reference evidence="3 4" key="1">
    <citation type="submission" date="2016-09" db="EMBL/GenBank/DDBJ databases">
        <title>Alteromonas lipolytica, a new species isolated from sea water.</title>
        <authorList>
            <person name="Wu Y.-H."/>
            <person name="Cheng H."/>
            <person name="Xu X.-W."/>
        </authorList>
    </citation>
    <scope>NUCLEOTIDE SEQUENCE [LARGE SCALE GENOMIC DNA]</scope>
    <source>
        <strain evidence="3 4">JW12</strain>
    </source>
</reference>